<organism evidence="1 2">
    <name type="scientific">Rhizobium mongolense subsp. loessense</name>
    <dbReference type="NCBI Taxonomy" id="158890"/>
    <lineage>
        <taxon>Bacteria</taxon>
        <taxon>Pseudomonadati</taxon>
        <taxon>Pseudomonadota</taxon>
        <taxon>Alphaproteobacteria</taxon>
        <taxon>Hyphomicrobiales</taxon>
        <taxon>Rhizobiaceae</taxon>
        <taxon>Rhizobium/Agrobacterium group</taxon>
        <taxon>Rhizobium</taxon>
    </lineage>
</organism>
<gene>
    <name evidence="1" type="ORF">SAMN02927900_05479</name>
</gene>
<accession>A0A1G4TR25</accession>
<reference evidence="1 2" key="1">
    <citation type="submission" date="2016-10" db="EMBL/GenBank/DDBJ databases">
        <authorList>
            <person name="de Groot N.N."/>
        </authorList>
    </citation>
    <scope>NUCLEOTIDE SEQUENCE [LARGE SCALE GENOMIC DNA]</scope>
    <source>
        <strain evidence="1 2">CGMCC 1.3401</strain>
    </source>
</reference>
<evidence type="ECO:0000313" key="1">
    <source>
        <dbReference type="EMBL" id="SCW83707.1"/>
    </source>
</evidence>
<proteinExistence type="predicted"/>
<dbReference type="EMBL" id="FMTM01000012">
    <property type="protein sequence ID" value="SCW83707.1"/>
    <property type="molecule type" value="Genomic_DNA"/>
</dbReference>
<dbReference type="Proteomes" id="UP000199542">
    <property type="component" value="Unassembled WGS sequence"/>
</dbReference>
<sequence length="356" mass="39283">MISLVSAPDVLTAAHRFLGVFDDGTTSESYLAAVLRRLAGATCPCSPKTLVRAMTEAHRGLVSNPDSFLQQVEETIDALVAIGDLLELNDVTAVDENIKGTWLFAAPPGFVIHLGDAANIIGLTPDEQTPLPAAVRDRVVIRGVSRKIYPTEGEDLRALLNALGLREVSSASWLRHPKNLSSKELVDRADLRLTSSGSGVDLEDLRVFNHNSERAGYRVRWENAKGKSGRFVIRRAQAYGADRWGYAELANGDVIKLLEFPEPEERWRGCDIAWRLMLALQSLQGRPVTYRVSIRDDMAGFDLFHPIPDWATRALIFAGQKVPARSCLLSFDVPISEMPATEQFLATFLFLTRAAN</sequence>
<evidence type="ECO:0000313" key="2">
    <source>
        <dbReference type="Proteomes" id="UP000199542"/>
    </source>
</evidence>
<protein>
    <submittedName>
        <fullName evidence="1">Uncharacterized protein</fullName>
    </submittedName>
</protein>
<dbReference type="AlphaFoldDB" id="A0A1G4TR25"/>
<name>A0A1G4TR25_9HYPH</name>